<evidence type="ECO:0008006" key="6">
    <source>
        <dbReference type="Google" id="ProtNLM"/>
    </source>
</evidence>
<dbReference type="SUPFAM" id="SSF46689">
    <property type="entry name" value="Homeodomain-like"/>
    <property type="match status" value="1"/>
</dbReference>
<dbReference type="GO" id="GO:0005634">
    <property type="term" value="C:nucleus"/>
    <property type="evidence" value="ECO:0007669"/>
    <property type="project" value="UniProtKB-SubCell"/>
</dbReference>
<gene>
    <name evidence="4" type="ORF">PARMNEM_LOCUS3359</name>
</gene>
<evidence type="ECO:0000313" key="4">
    <source>
        <dbReference type="EMBL" id="CAK1581730.1"/>
    </source>
</evidence>
<comment type="subcellular location">
    <subcellularLocation>
        <location evidence="1">Nucleus</location>
    </subcellularLocation>
</comment>
<reference evidence="4 5" key="1">
    <citation type="submission" date="2023-11" db="EMBL/GenBank/DDBJ databases">
        <authorList>
            <person name="Hedman E."/>
            <person name="Englund M."/>
            <person name="Stromberg M."/>
            <person name="Nyberg Akerstrom W."/>
            <person name="Nylinder S."/>
            <person name="Jareborg N."/>
            <person name="Kallberg Y."/>
            <person name="Kronander E."/>
        </authorList>
    </citation>
    <scope>NUCLEOTIDE SEQUENCE [LARGE SCALE GENOMIC DNA]</scope>
</reference>
<evidence type="ECO:0000259" key="3">
    <source>
        <dbReference type="Pfam" id="PF13358"/>
    </source>
</evidence>
<dbReference type="InterPro" id="IPR038717">
    <property type="entry name" value="Tc1-like_DDE_dom"/>
</dbReference>
<feature type="domain" description="Tc1-like transposase DDE" evidence="3">
    <location>
        <begin position="141"/>
        <end position="272"/>
    </location>
</feature>
<comment type="caution">
    <text evidence="4">The sequence shown here is derived from an EMBL/GenBank/DDBJ whole genome shotgun (WGS) entry which is preliminary data.</text>
</comment>
<dbReference type="GO" id="GO:0015074">
    <property type="term" value="P:DNA integration"/>
    <property type="evidence" value="ECO:0007669"/>
    <property type="project" value="InterPro"/>
</dbReference>
<dbReference type="AlphaFoldDB" id="A0AAV1KG00"/>
<dbReference type="Gene3D" id="3.30.420.10">
    <property type="entry name" value="Ribonuclease H-like superfamily/Ribonuclease H"/>
    <property type="match status" value="1"/>
</dbReference>
<proteinExistence type="predicted"/>
<evidence type="ECO:0000256" key="1">
    <source>
        <dbReference type="ARBA" id="ARBA00004123"/>
    </source>
</evidence>
<dbReference type="PANTHER" id="PTHR23022">
    <property type="entry name" value="TRANSPOSABLE ELEMENT-RELATED"/>
    <property type="match status" value="1"/>
</dbReference>
<protein>
    <recommendedName>
        <fullName evidence="6">Transposase</fullName>
    </recommendedName>
</protein>
<sequence>MPGSRRHMDVETATRAVFMLQEGESQRSVARRLGVLRRAIRNGWERFLETGSVATRSGSGRARDTTVQEDRYIRLTARRERTIPARVLQNRLRQSTGTRISDLTIRNRLHEDGQRSRSRVIRLKLTRAHHAARLSDDCRVRVCRREGERFSEPCIHETDRFGGPNVMVWAGISLLGKTELVILEEGSITASRYLDRIIRPHVIPFSQRVGENFVFMQDNARPHTTQTTQRALSEANITVLPWPAMSPDLNPFEHLWDQLERSLKSNFSNVTNRQELINFLKLCWERIPEENITHLIESVPDRFRECIRNRGGPTRY</sequence>
<dbReference type="GO" id="GO:0006313">
    <property type="term" value="P:DNA transposition"/>
    <property type="evidence" value="ECO:0007669"/>
    <property type="project" value="InterPro"/>
</dbReference>
<dbReference type="PANTHER" id="PTHR23022:SF134">
    <property type="entry name" value="TRANSPOSABLE ELEMENT TC1 TRANSPOSASE"/>
    <property type="match status" value="1"/>
</dbReference>
<name>A0AAV1KG00_9NEOP</name>
<dbReference type="Pfam" id="PF13358">
    <property type="entry name" value="DDE_3"/>
    <property type="match status" value="1"/>
</dbReference>
<evidence type="ECO:0000313" key="5">
    <source>
        <dbReference type="Proteomes" id="UP001314205"/>
    </source>
</evidence>
<dbReference type="Pfam" id="PF01498">
    <property type="entry name" value="HTH_Tnp_Tc3_2"/>
    <property type="match status" value="1"/>
</dbReference>
<dbReference type="InterPro" id="IPR052338">
    <property type="entry name" value="Transposase_5"/>
</dbReference>
<evidence type="ECO:0000259" key="2">
    <source>
        <dbReference type="Pfam" id="PF01498"/>
    </source>
</evidence>
<dbReference type="EMBL" id="CAVLGL010000035">
    <property type="protein sequence ID" value="CAK1581730.1"/>
    <property type="molecule type" value="Genomic_DNA"/>
</dbReference>
<keyword evidence="5" id="KW-1185">Reference proteome</keyword>
<dbReference type="InterPro" id="IPR009057">
    <property type="entry name" value="Homeodomain-like_sf"/>
</dbReference>
<dbReference type="Proteomes" id="UP001314205">
    <property type="component" value="Unassembled WGS sequence"/>
</dbReference>
<dbReference type="GO" id="GO:0003677">
    <property type="term" value="F:DNA binding"/>
    <property type="evidence" value="ECO:0007669"/>
    <property type="project" value="InterPro"/>
</dbReference>
<accession>A0AAV1KG00</accession>
<feature type="domain" description="Transposase Tc1-like" evidence="2">
    <location>
        <begin position="70"/>
        <end position="135"/>
    </location>
</feature>
<dbReference type="InterPro" id="IPR002492">
    <property type="entry name" value="Transposase_Tc1-like"/>
</dbReference>
<dbReference type="InterPro" id="IPR036397">
    <property type="entry name" value="RNaseH_sf"/>
</dbReference>
<organism evidence="4 5">
    <name type="scientific">Parnassius mnemosyne</name>
    <name type="common">clouded apollo</name>
    <dbReference type="NCBI Taxonomy" id="213953"/>
    <lineage>
        <taxon>Eukaryota</taxon>
        <taxon>Metazoa</taxon>
        <taxon>Ecdysozoa</taxon>
        <taxon>Arthropoda</taxon>
        <taxon>Hexapoda</taxon>
        <taxon>Insecta</taxon>
        <taxon>Pterygota</taxon>
        <taxon>Neoptera</taxon>
        <taxon>Endopterygota</taxon>
        <taxon>Lepidoptera</taxon>
        <taxon>Glossata</taxon>
        <taxon>Ditrysia</taxon>
        <taxon>Papilionoidea</taxon>
        <taxon>Papilionidae</taxon>
        <taxon>Parnassiinae</taxon>
        <taxon>Parnassini</taxon>
        <taxon>Parnassius</taxon>
        <taxon>Driopa</taxon>
    </lineage>
</organism>